<gene>
    <name evidence="2" type="ORF">BDP81DRAFT_70277</name>
</gene>
<evidence type="ECO:0000313" key="2">
    <source>
        <dbReference type="EMBL" id="KAK1633722.1"/>
    </source>
</evidence>
<evidence type="ECO:0000256" key="1">
    <source>
        <dbReference type="SAM" id="MobiDB-lite"/>
    </source>
</evidence>
<accession>A0AAI9ZN59</accession>
<dbReference type="EMBL" id="JAHMHQ010000017">
    <property type="protein sequence ID" value="KAK1633722.1"/>
    <property type="molecule type" value="Genomic_DNA"/>
</dbReference>
<protein>
    <submittedName>
        <fullName evidence="2">Uncharacterized protein</fullName>
    </submittedName>
</protein>
<comment type="caution">
    <text evidence="2">The sequence shown here is derived from an EMBL/GenBank/DDBJ whole genome shotgun (WGS) entry which is preliminary data.</text>
</comment>
<feature type="compositionally biased region" description="Basic and acidic residues" evidence="1">
    <location>
        <begin position="30"/>
        <end position="44"/>
    </location>
</feature>
<dbReference type="Proteomes" id="UP001243989">
    <property type="component" value="Unassembled WGS sequence"/>
</dbReference>
<dbReference type="GeneID" id="85481040"/>
<dbReference type="RefSeq" id="XP_060442329.1">
    <property type="nucleotide sequence ID" value="XM_060596178.1"/>
</dbReference>
<dbReference type="AlphaFoldDB" id="A0AAI9ZN59"/>
<keyword evidence="3" id="KW-1185">Reference proteome</keyword>
<evidence type="ECO:0000313" key="3">
    <source>
        <dbReference type="Proteomes" id="UP001243989"/>
    </source>
</evidence>
<reference evidence="2" key="1">
    <citation type="submission" date="2021-06" db="EMBL/GenBank/DDBJ databases">
        <title>Comparative genomics, transcriptomics and evolutionary studies reveal genomic signatures of adaptation to plant cell wall in hemibiotrophic fungi.</title>
        <authorList>
            <consortium name="DOE Joint Genome Institute"/>
            <person name="Baroncelli R."/>
            <person name="Diaz J.F."/>
            <person name="Benocci T."/>
            <person name="Peng M."/>
            <person name="Battaglia E."/>
            <person name="Haridas S."/>
            <person name="Andreopoulos W."/>
            <person name="Labutti K."/>
            <person name="Pangilinan J."/>
            <person name="Floch G.L."/>
            <person name="Makela M.R."/>
            <person name="Henrissat B."/>
            <person name="Grigoriev I.V."/>
            <person name="Crouch J.A."/>
            <person name="De Vries R.P."/>
            <person name="Sukno S.A."/>
            <person name="Thon M.R."/>
        </authorList>
    </citation>
    <scope>NUCLEOTIDE SEQUENCE</scope>
    <source>
        <strain evidence="2">CBS 102054</strain>
    </source>
</reference>
<organism evidence="2 3">
    <name type="scientific">Colletotrichum phormii</name>
    <dbReference type="NCBI Taxonomy" id="359342"/>
    <lineage>
        <taxon>Eukaryota</taxon>
        <taxon>Fungi</taxon>
        <taxon>Dikarya</taxon>
        <taxon>Ascomycota</taxon>
        <taxon>Pezizomycotina</taxon>
        <taxon>Sordariomycetes</taxon>
        <taxon>Hypocreomycetidae</taxon>
        <taxon>Glomerellales</taxon>
        <taxon>Glomerellaceae</taxon>
        <taxon>Colletotrichum</taxon>
        <taxon>Colletotrichum acutatum species complex</taxon>
    </lineage>
</organism>
<proteinExistence type="predicted"/>
<feature type="region of interest" description="Disordered" evidence="1">
    <location>
        <begin position="30"/>
        <end position="50"/>
    </location>
</feature>
<name>A0AAI9ZN59_9PEZI</name>
<sequence>MGRGDQGYWPDIQIMRVRTRGRSILRAWSESDAKVSTSEREKKTKATRTSRPNWFQRIKIKNHSQHERKERRCRVHDGKLEKRRKPESNRVAGCKSQLMECLSRCAAYVGTGKAGEAWSCTLARPAWCKSTWPALVGIPQSNSISMKRQEQSHSVWIDAEQHRVEDRRVRFEIEGQGGRPMEGTGCARKRRVGDLEG</sequence>